<evidence type="ECO:0000313" key="2">
    <source>
        <dbReference type="EMBL" id="MBB4682891.1"/>
    </source>
</evidence>
<name>A0A840IKN5_9PSEU</name>
<feature type="domain" description="Xaa-Pro dipeptidyl-peptidase-like" evidence="1">
    <location>
        <begin position="2"/>
        <end position="50"/>
    </location>
</feature>
<evidence type="ECO:0000313" key="3">
    <source>
        <dbReference type="Proteomes" id="UP000581769"/>
    </source>
</evidence>
<dbReference type="InterPro" id="IPR029058">
    <property type="entry name" value="AB_hydrolase_fold"/>
</dbReference>
<comment type="caution">
    <text evidence="2">The sequence shown here is derived from an EMBL/GenBank/DDBJ whole genome shotgun (WGS) entry which is preliminary data.</text>
</comment>
<proteinExistence type="predicted"/>
<organism evidence="2 3">
    <name type="scientific">Amycolatopsis jiangsuensis</name>
    <dbReference type="NCBI Taxonomy" id="1181879"/>
    <lineage>
        <taxon>Bacteria</taxon>
        <taxon>Bacillati</taxon>
        <taxon>Actinomycetota</taxon>
        <taxon>Actinomycetes</taxon>
        <taxon>Pseudonocardiales</taxon>
        <taxon>Pseudonocardiaceae</taxon>
        <taxon>Amycolatopsis</taxon>
    </lineage>
</organism>
<dbReference type="EMBL" id="JACHMG010000001">
    <property type="protein sequence ID" value="MBB4682891.1"/>
    <property type="molecule type" value="Genomic_DNA"/>
</dbReference>
<gene>
    <name evidence="2" type="ORF">BJY18_000376</name>
</gene>
<dbReference type="InterPro" id="IPR000383">
    <property type="entry name" value="Xaa-Pro-like_dom"/>
</dbReference>
<dbReference type="Pfam" id="PF02129">
    <property type="entry name" value="Peptidase_S15"/>
    <property type="match status" value="1"/>
</dbReference>
<evidence type="ECO:0000259" key="1">
    <source>
        <dbReference type="Pfam" id="PF02129"/>
    </source>
</evidence>
<dbReference type="GO" id="GO:0016787">
    <property type="term" value="F:hydrolase activity"/>
    <property type="evidence" value="ECO:0007669"/>
    <property type="project" value="InterPro"/>
</dbReference>
<reference evidence="2 3" key="1">
    <citation type="submission" date="2020-08" db="EMBL/GenBank/DDBJ databases">
        <title>Sequencing the genomes of 1000 actinobacteria strains.</title>
        <authorList>
            <person name="Klenk H.-P."/>
        </authorList>
    </citation>
    <scope>NUCLEOTIDE SEQUENCE [LARGE SCALE GENOMIC DNA]</scope>
    <source>
        <strain evidence="2 3">DSM 45859</strain>
    </source>
</reference>
<dbReference type="Gene3D" id="3.40.50.1820">
    <property type="entry name" value="alpha/beta hydrolase"/>
    <property type="match status" value="1"/>
</dbReference>
<sequence length="50" mass="5286">MFAGRGYQVVQSCRGTSGSGGQLRALVMETKAADALDIAGWVRGHAWFDG</sequence>
<protein>
    <submittedName>
        <fullName evidence="2">Putative acyl esterase</fullName>
    </submittedName>
</protein>
<keyword evidence="3" id="KW-1185">Reference proteome</keyword>
<dbReference type="AlphaFoldDB" id="A0A840IKN5"/>
<dbReference type="Proteomes" id="UP000581769">
    <property type="component" value="Unassembled WGS sequence"/>
</dbReference>
<accession>A0A840IKN5</accession>